<comment type="catalytic activity">
    <reaction evidence="8">
        <text>chloramphenicol + acetyl-CoA = chloramphenicol 3-acetate + CoA</text>
        <dbReference type="Rhea" id="RHEA:18421"/>
        <dbReference type="ChEBI" id="CHEBI:16730"/>
        <dbReference type="ChEBI" id="CHEBI:17698"/>
        <dbReference type="ChEBI" id="CHEBI:57287"/>
        <dbReference type="ChEBI" id="CHEBI:57288"/>
        <dbReference type="EC" id="2.3.1.28"/>
    </reaction>
</comment>
<dbReference type="Proteomes" id="UP001057498">
    <property type="component" value="Chromosome"/>
</dbReference>
<keyword evidence="10" id="KW-1185">Reference proteome</keyword>
<evidence type="ECO:0000256" key="5">
    <source>
        <dbReference type="ARBA" id="ARBA00022737"/>
    </source>
</evidence>
<dbReference type="InterPro" id="IPR018357">
    <property type="entry name" value="Hexapep_transf_CS"/>
</dbReference>
<dbReference type="PROSITE" id="PS00101">
    <property type="entry name" value="HEXAPEP_TRANSFERASES"/>
    <property type="match status" value="1"/>
</dbReference>
<dbReference type="Gene3D" id="2.160.10.10">
    <property type="entry name" value="Hexapeptide repeat proteins"/>
    <property type="match status" value="1"/>
</dbReference>
<evidence type="ECO:0000256" key="4">
    <source>
        <dbReference type="ARBA" id="ARBA00022679"/>
    </source>
</evidence>
<evidence type="ECO:0000256" key="6">
    <source>
        <dbReference type="ARBA" id="ARBA00023251"/>
    </source>
</evidence>
<accession>A0ABM7YKT0</accession>
<keyword evidence="5" id="KW-0677">Repeat</keyword>
<dbReference type="Pfam" id="PF00132">
    <property type="entry name" value="Hexapep"/>
    <property type="match status" value="1"/>
</dbReference>
<keyword evidence="7" id="KW-0012">Acyltransferase</keyword>
<organism evidence="9 10">
    <name type="scientific">Sphaerotilus microaerophilus</name>
    <dbReference type="NCBI Taxonomy" id="2914710"/>
    <lineage>
        <taxon>Bacteria</taxon>
        <taxon>Pseudomonadati</taxon>
        <taxon>Pseudomonadota</taxon>
        <taxon>Betaproteobacteria</taxon>
        <taxon>Burkholderiales</taxon>
        <taxon>Sphaerotilaceae</taxon>
        <taxon>Sphaerotilus</taxon>
    </lineage>
</organism>
<proteinExistence type="inferred from homology"/>
<evidence type="ECO:0000256" key="8">
    <source>
        <dbReference type="ARBA" id="ARBA00047633"/>
    </source>
</evidence>
<dbReference type="EMBL" id="AP025730">
    <property type="protein sequence ID" value="BDI04936.1"/>
    <property type="molecule type" value="Genomic_DNA"/>
</dbReference>
<keyword evidence="6" id="KW-0046">Antibiotic resistance</keyword>
<evidence type="ECO:0000313" key="10">
    <source>
        <dbReference type="Proteomes" id="UP001057498"/>
    </source>
</evidence>
<name>A0ABM7YKT0_9BURK</name>
<evidence type="ECO:0000256" key="7">
    <source>
        <dbReference type="ARBA" id="ARBA00023315"/>
    </source>
</evidence>
<evidence type="ECO:0000256" key="3">
    <source>
        <dbReference type="ARBA" id="ARBA00020291"/>
    </source>
</evidence>
<evidence type="ECO:0000313" key="9">
    <source>
        <dbReference type="EMBL" id="BDI04936.1"/>
    </source>
</evidence>
<gene>
    <name evidence="9" type="ORF">CATMQ487_19060</name>
</gene>
<dbReference type="InterPro" id="IPR001451">
    <property type="entry name" value="Hexapep"/>
</dbReference>
<dbReference type="SUPFAM" id="SSF51161">
    <property type="entry name" value="Trimeric LpxA-like enzymes"/>
    <property type="match status" value="1"/>
</dbReference>
<dbReference type="InterPro" id="IPR050179">
    <property type="entry name" value="Trans_hexapeptide_repeat"/>
</dbReference>
<dbReference type="RefSeq" id="WP_251973018.1">
    <property type="nucleotide sequence ID" value="NZ_AP025730.1"/>
</dbReference>
<comment type="similarity">
    <text evidence="1">Belongs to the transferase hexapeptide repeat family.</text>
</comment>
<sequence length="216" mass="23559">MTRLLWNHWHRKVLMRRFPGIRIDKNTYIDAASSLGAYCRLYEGASVKGSSLGRCTYVSDAKVSHCDVGAFCSIGPRTLVGGLGVHPTQWVSTHPLFYSNRGQVGISFCDRSHLDEVPRTRVGHDVWIGAGAVVLDGVEIGHGAIVAAGAVVKEDVPAYAIVGGVPARVIRFRHPPEVVQRLLNAAWWDLPLETLKTHAALFRSADVSALLEQLNA</sequence>
<dbReference type="InterPro" id="IPR011004">
    <property type="entry name" value="Trimer_LpxA-like_sf"/>
</dbReference>
<dbReference type="CDD" id="cd03349">
    <property type="entry name" value="LbH_XAT"/>
    <property type="match status" value="1"/>
</dbReference>
<evidence type="ECO:0000256" key="2">
    <source>
        <dbReference type="ARBA" id="ARBA00013235"/>
    </source>
</evidence>
<reference evidence="9" key="1">
    <citation type="submission" date="2022-04" db="EMBL/GenBank/DDBJ databases">
        <title>Whole genome sequence of Sphaerotilus sp. FB-5.</title>
        <authorList>
            <person name="Takeda M."/>
            <person name="Narihara S."/>
            <person name="Akimoto M."/>
            <person name="Akimoto R."/>
            <person name="Nishiyashiki S."/>
            <person name="Murakami T."/>
        </authorList>
    </citation>
    <scope>NUCLEOTIDE SEQUENCE</scope>
    <source>
        <strain evidence="9">FB-5</strain>
    </source>
</reference>
<protein>
    <recommendedName>
        <fullName evidence="3">Chloramphenicol acetyltransferase</fullName>
        <ecNumber evidence="2">2.3.1.28</ecNumber>
    </recommendedName>
</protein>
<dbReference type="EC" id="2.3.1.28" evidence="2"/>
<evidence type="ECO:0000256" key="1">
    <source>
        <dbReference type="ARBA" id="ARBA00007274"/>
    </source>
</evidence>
<dbReference type="PANTHER" id="PTHR43300">
    <property type="entry name" value="ACETYLTRANSFERASE"/>
    <property type="match status" value="1"/>
</dbReference>
<keyword evidence="4" id="KW-0808">Transferase</keyword>
<dbReference type="PANTHER" id="PTHR43300:SF12">
    <property type="entry name" value="CHLORAMPHENICOL ACETYLTRANSFERASE"/>
    <property type="match status" value="1"/>
</dbReference>